<accession>A0A9Q3EQA5</accession>
<name>A0A9Q3EQA5_9BASI</name>
<dbReference type="EMBL" id="AVOT02032356">
    <property type="protein sequence ID" value="MBW0526098.1"/>
    <property type="molecule type" value="Genomic_DNA"/>
</dbReference>
<proteinExistence type="predicted"/>
<dbReference type="AlphaFoldDB" id="A0A9Q3EQA5"/>
<evidence type="ECO:0000313" key="2">
    <source>
        <dbReference type="EMBL" id="MBW0526098.1"/>
    </source>
</evidence>
<gene>
    <name evidence="2" type="ORF">O181_065813</name>
</gene>
<sequence>MSPVHLRNLGFPWNQPEDRQQLFRARRPGAGHLGRNSGCSTNSSKIYCNIAWTTRGSTLLDTGKNWEHASRRYGSKRYPSKILCTFKEKKSVKGQEKEFFQQKAERVRPNDTEAVRLGERNTKEPEVVVNTSNRIQSPATRNITLTQMERSVFKPESNIKSNALWLQISQFADKTQERFAKLKENNVMLEESTGSQHKVVKTVEEGYDELRKTLEETNKRLNQLSEEKIHCKREREYLDMKINKLFNFCQNINPKPQGNILDNPYHQEDCNNHPSGVRVFIHTPTQTPQISKSSICISMQFQQSSF</sequence>
<comment type="caution">
    <text evidence="2">The sequence shown here is derived from an EMBL/GenBank/DDBJ whole genome shotgun (WGS) entry which is preliminary data.</text>
</comment>
<feature type="coiled-coil region" evidence="1">
    <location>
        <begin position="172"/>
        <end position="234"/>
    </location>
</feature>
<protein>
    <submittedName>
        <fullName evidence="2">Uncharacterized protein</fullName>
    </submittedName>
</protein>
<keyword evidence="1" id="KW-0175">Coiled coil</keyword>
<dbReference type="Proteomes" id="UP000765509">
    <property type="component" value="Unassembled WGS sequence"/>
</dbReference>
<evidence type="ECO:0000313" key="3">
    <source>
        <dbReference type="Proteomes" id="UP000765509"/>
    </source>
</evidence>
<reference evidence="2" key="1">
    <citation type="submission" date="2021-03" db="EMBL/GenBank/DDBJ databases">
        <title>Draft genome sequence of rust myrtle Austropuccinia psidii MF-1, a brazilian biotype.</title>
        <authorList>
            <person name="Quecine M.C."/>
            <person name="Pachon D.M.R."/>
            <person name="Bonatelli M.L."/>
            <person name="Correr F.H."/>
            <person name="Franceschini L.M."/>
            <person name="Leite T.F."/>
            <person name="Margarido G.R.A."/>
            <person name="Almeida C.A."/>
            <person name="Ferrarezi J.A."/>
            <person name="Labate C.A."/>
        </authorList>
    </citation>
    <scope>NUCLEOTIDE SEQUENCE</scope>
    <source>
        <strain evidence="2">MF-1</strain>
    </source>
</reference>
<keyword evidence="3" id="KW-1185">Reference proteome</keyword>
<evidence type="ECO:0000256" key="1">
    <source>
        <dbReference type="SAM" id="Coils"/>
    </source>
</evidence>
<organism evidence="2 3">
    <name type="scientific">Austropuccinia psidii MF-1</name>
    <dbReference type="NCBI Taxonomy" id="1389203"/>
    <lineage>
        <taxon>Eukaryota</taxon>
        <taxon>Fungi</taxon>
        <taxon>Dikarya</taxon>
        <taxon>Basidiomycota</taxon>
        <taxon>Pucciniomycotina</taxon>
        <taxon>Pucciniomycetes</taxon>
        <taxon>Pucciniales</taxon>
        <taxon>Sphaerophragmiaceae</taxon>
        <taxon>Austropuccinia</taxon>
    </lineage>
</organism>